<keyword evidence="13" id="KW-1185">Reference proteome</keyword>
<dbReference type="PROSITE" id="PS50106">
    <property type="entry name" value="PDZ"/>
    <property type="match status" value="2"/>
</dbReference>
<evidence type="ECO:0000256" key="7">
    <source>
        <dbReference type="ARBA" id="ARBA00022825"/>
    </source>
</evidence>
<reference evidence="12 13" key="1">
    <citation type="journal article" date="2010" name="J. Bacteriol.">
        <title>Complete genome sequence of the thermophilic, obligately chemolithoautotrophic hydrogen-oxidizing bacterium Hydrogenobacter thermophilus TK-6.</title>
        <authorList>
            <person name="Arai H."/>
            <person name="Kanbe H."/>
            <person name="Ishii M."/>
            <person name="Igarashi Y."/>
        </authorList>
    </citation>
    <scope>NUCLEOTIDE SEQUENCE [LARGE SCALE GENOMIC DNA]</scope>
    <source>
        <strain evidence="13">DSM 6534 / IAM 12695 / TK-6 [Tokyo]</strain>
    </source>
</reference>
<dbReference type="GO" id="GO:0006508">
    <property type="term" value="P:proteolysis"/>
    <property type="evidence" value="ECO:0007669"/>
    <property type="project" value="UniProtKB-KW"/>
</dbReference>
<dbReference type="InterPro" id="IPR041489">
    <property type="entry name" value="PDZ_6"/>
</dbReference>
<dbReference type="NCBIfam" id="TIGR02037">
    <property type="entry name" value="degP_htrA_DO"/>
    <property type="match status" value="1"/>
</dbReference>
<dbReference type="AlphaFoldDB" id="D3DKE9"/>
<dbReference type="PRINTS" id="PR00834">
    <property type="entry name" value="PROTEASES2C"/>
</dbReference>
<keyword evidence="2 12" id="KW-0645">Protease</keyword>
<evidence type="ECO:0000256" key="3">
    <source>
        <dbReference type="ARBA" id="ARBA00022729"/>
    </source>
</evidence>
<dbReference type="Gene3D" id="2.30.42.10">
    <property type="match status" value="2"/>
</dbReference>
<dbReference type="InterPro" id="IPR036034">
    <property type="entry name" value="PDZ_sf"/>
</dbReference>
<dbReference type="eggNOG" id="COG0265">
    <property type="taxonomic scope" value="Bacteria"/>
</dbReference>
<organism evidence="12 13">
    <name type="scientific">Hydrogenobacter thermophilus (strain DSM 6534 / IAM 12695 / TK-6)</name>
    <dbReference type="NCBI Taxonomy" id="608538"/>
    <lineage>
        <taxon>Bacteria</taxon>
        <taxon>Pseudomonadati</taxon>
        <taxon>Aquificota</taxon>
        <taxon>Aquificia</taxon>
        <taxon>Aquificales</taxon>
        <taxon>Aquificaceae</taxon>
        <taxon>Hydrogenobacter</taxon>
    </lineage>
</organism>
<dbReference type="Pfam" id="PF13365">
    <property type="entry name" value="Trypsin_2"/>
    <property type="match status" value="1"/>
</dbReference>
<keyword evidence="5" id="KW-0574">Periplasm</keyword>
<dbReference type="Pfam" id="PF17820">
    <property type="entry name" value="PDZ_6"/>
    <property type="match status" value="1"/>
</dbReference>
<dbReference type="PANTHER" id="PTHR43343:SF3">
    <property type="entry name" value="PROTEASE DO-LIKE 8, CHLOROPLASTIC"/>
    <property type="match status" value="1"/>
</dbReference>
<feature type="signal peptide" evidence="10">
    <location>
        <begin position="1"/>
        <end position="21"/>
    </location>
</feature>
<feature type="chain" id="PRO_5003042191" evidence="10">
    <location>
        <begin position="22"/>
        <end position="474"/>
    </location>
</feature>
<dbReference type="SUPFAM" id="SSF50494">
    <property type="entry name" value="Trypsin-like serine proteases"/>
    <property type="match status" value="1"/>
</dbReference>
<feature type="active site" description="Charge relay system" evidence="8">
    <location>
        <position position="119"/>
    </location>
</feature>
<dbReference type="SUPFAM" id="SSF50156">
    <property type="entry name" value="PDZ domain-like"/>
    <property type="match status" value="2"/>
</dbReference>
<dbReference type="MEROPS" id="S01.494"/>
<feature type="domain" description="PDZ" evidence="11">
    <location>
        <begin position="268"/>
        <end position="357"/>
    </location>
</feature>
<keyword evidence="7" id="KW-0720">Serine protease</keyword>
<keyword evidence="4" id="KW-0677">Repeat</keyword>
<evidence type="ECO:0000259" key="11">
    <source>
        <dbReference type="PROSITE" id="PS50106"/>
    </source>
</evidence>
<feature type="binding site" evidence="9">
    <location>
        <begin position="243"/>
        <end position="247"/>
    </location>
    <ligand>
        <name>substrate</name>
    </ligand>
</feature>
<dbReference type="CDD" id="cd10839">
    <property type="entry name" value="cpPDZ1_DegP-like"/>
    <property type="match status" value="1"/>
</dbReference>
<protein>
    <submittedName>
        <fullName evidence="12">Periplasmic serine protease</fullName>
    </submittedName>
</protein>
<keyword evidence="3 10" id="KW-0732">Signal</keyword>
<feature type="active site" description="Charge relay system" evidence="8">
    <location>
        <position position="227"/>
    </location>
</feature>
<name>D3DKE9_HYDTT</name>
<dbReference type="Pfam" id="PF13180">
    <property type="entry name" value="PDZ_2"/>
    <property type="match status" value="1"/>
</dbReference>
<evidence type="ECO:0000256" key="1">
    <source>
        <dbReference type="ARBA" id="ARBA00004418"/>
    </source>
</evidence>
<dbReference type="PROSITE" id="PS51257">
    <property type="entry name" value="PROKAR_LIPOPROTEIN"/>
    <property type="match status" value="1"/>
</dbReference>
<dbReference type="InterPro" id="IPR001940">
    <property type="entry name" value="Peptidase_S1C"/>
</dbReference>
<dbReference type="SMART" id="SM00228">
    <property type="entry name" value="PDZ"/>
    <property type="match status" value="2"/>
</dbReference>
<evidence type="ECO:0000256" key="4">
    <source>
        <dbReference type="ARBA" id="ARBA00022737"/>
    </source>
</evidence>
<gene>
    <name evidence="12" type="primary">htrA</name>
    <name evidence="12" type="ordered locus">HTH_1857</name>
</gene>
<dbReference type="RefSeq" id="WP_012964481.1">
    <property type="nucleotide sequence ID" value="NC_013799.1"/>
</dbReference>
<dbReference type="PANTHER" id="PTHR43343">
    <property type="entry name" value="PEPTIDASE S12"/>
    <property type="match status" value="1"/>
</dbReference>
<dbReference type="GO" id="GO:0042597">
    <property type="term" value="C:periplasmic space"/>
    <property type="evidence" value="ECO:0007669"/>
    <property type="project" value="UniProtKB-SubCell"/>
</dbReference>
<evidence type="ECO:0000256" key="8">
    <source>
        <dbReference type="PIRSR" id="PIRSR611782-1"/>
    </source>
</evidence>
<evidence type="ECO:0000256" key="6">
    <source>
        <dbReference type="ARBA" id="ARBA00022801"/>
    </source>
</evidence>
<feature type="domain" description="PDZ" evidence="11">
    <location>
        <begin position="363"/>
        <end position="463"/>
    </location>
</feature>
<feature type="binding site" evidence="9">
    <location>
        <position position="119"/>
    </location>
    <ligand>
        <name>substrate</name>
    </ligand>
</feature>
<evidence type="ECO:0000256" key="9">
    <source>
        <dbReference type="PIRSR" id="PIRSR611782-2"/>
    </source>
</evidence>
<feature type="binding site" evidence="9">
    <location>
        <position position="149"/>
    </location>
    <ligand>
        <name>substrate</name>
    </ligand>
</feature>
<dbReference type="KEGG" id="hth:HTH_1857"/>
<dbReference type="InterPro" id="IPR051201">
    <property type="entry name" value="Chloro_Bact_Ser_Proteases"/>
</dbReference>
<dbReference type="GO" id="GO:0004252">
    <property type="term" value="F:serine-type endopeptidase activity"/>
    <property type="evidence" value="ECO:0007669"/>
    <property type="project" value="InterPro"/>
</dbReference>
<evidence type="ECO:0000313" key="13">
    <source>
        <dbReference type="Proteomes" id="UP000002574"/>
    </source>
</evidence>
<dbReference type="InterPro" id="IPR001478">
    <property type="entry name" value="PDZ"/>
</dbReference>
<dbReference type="Proteomes" id="UP000002574">
    <property type="component" value="Chromosome"/>
</dbReference>
<feature type="active site" description="Charge relay system" evidence="8">
    <location>
        <position position="149"/>
    </location>
</feature>
<evidence type="ECO:0000313" key="12">
    <source>
        <dbReference type="EMBL" id="BAI70301.1"/>
    </source>
</evidence>
<feature type="binding site" evidence="9">
    <location>
        <begin position="225"/>
        <end position="227"/>
    </location>
    <ligand>
        <name>substrate</name>
    </ligand>
</feature>
<keyword evidence="6" id="KW-0378">Hydrolase</keyword>
<dbReference type="STRING" id="608538.HTH_1857"/>
<proteinExistence type="predicted"/>
<dbReference type="Gene3D" id="2.40.10.120">
    <property type="match status" value="1"/>
</dbReference>
<comment type="subcellular location">
    <subcellularLocation>
        <location evidence="1">Periplasm</location>
    </subcellularLocation>
</comment>
<dbReference type="InterPro" id="IPR011782">
    <property type="entry name" value="Pept_S1C_Do"/>
</dbReference>
<dbReference type="InterPro" id="IPR009003">
    <property type="entry name" value="Peptidase_S1_PA"/>
</dbReference>
<evidence type="ECO:0000256" key="5">
    <source>
        <dbReference type="ARBA" id="ARBA00022764"/>
    </source>
</evidence>
<evidence type="ECO:0000256" key="2">
    <source>
        <dbReference type="ARBA" id="ARBA00022670"/>
    </source>
</evidence>
<evidence type="ECO:0000256" key="10">
    <source>
        <dbReference type="SAM" id="SignalP"/>
    </source>
</evidence>
<accession>D3DKE9</accession>
<dbReference type="EMBL" id="AP011112">
    <property type="protein sequence ID" value="BAI70301.1"/>
    <property type="molecule type" value="Genomic_DNA"/>
</dbReference>
<sequence>MRRLKMLLVPSLVLLSFLLFAGCKAQKVQAETQRTDTAPLVKSNVLSELENELTQIVDKVSPSVVTIFATQEVQMQNPFGEDFPFPFPFQMPPQERRSLGSGVIIEYKNDKFYILTNNHVVQNAKAIKVRFDEHTEKRGRIVGTDPKTDIAVVEVDAKDIKDPQQRVARLGDSDKLKVGQIVIAIGNPYGLERTVTMGVISALKRSIGVTQYESFIQTDAPINPGNSGGPLVNIWGEVIGINTAIVAEGQGLGFAIPINLAKWVADQLIVKGKVTRGWLGVIIQEVTPDMAETVGVKEGVIIAQVMPSSPAEKAGLKVGDIIIAVNNEKVSSVRDLQLRVMKTPPGNELTLTIVRDGKKENIKVKVEAMPEETKVSQVGPQAQDVGLILRDLTPDEERRLGVKGVYVSGVVPGSLAYQSGIRPGDIIMGINNRAVTSRSELIQAIDGARKAGRDKVLLLIRRGDTNLYIVLNLR</sequence>